<protein>
    <submittedName>
        <fullName evidence="7">Uncharacterized protein</fullName>
    </submittedName>
</protein>
<evidence type="ECO:0000256" key="6">
    <source>
        <dbReference type="SAM" id="Phobius"/>
    </source>
</evidence>
<evidence type="ECO:0000256" key="4">
    <source>
        <dbReference type="ARBA" id="ARBA00022989"/>
    </source>
</evidence>
<dbReference type="HOGENOM" id="CLU_107649_7_0_5"/>
<accession>V9VUP8</accession>
<evidence type="ECO:0000256" key="2">
    <source>
        <dbReference type="ARBA" id="ARBA00009530"/>
    </source>
</evidence>
<dbReference type="EMBL" id="CP006773">
    <property type="protein sequence ID" value="AHD00607.1"/>
    <property type="molecule type" value="Genomic_DNA"/>
</dbReference>
<keyword evidence="5 6" id="KW-0472">Membrane</keyword>
<reference evidence="7 8" key="1">
    <citation type="submission" date="2013-09" db="EMBL/GenBank/DDBJ databases">
        <authorList>
            <consortium name="DOE Joint Genome Institute"/>
            <person name="Klenk H.-P."/>
            <person name="Huntemann M."/>
            <person name="Han J."/>
            <person name="Chen A."/>
            <person name="Kyrpides N."/>
            <person name="Mavromatis K."/>
            <person name="Markowitz V."/>
            <person name="Palaniappan K."/>
            <person name="Ivanova N."/>
            <person name="Schaumberg A."/>
            <person name="Pati A."/>
            <person name="Liolios K."/>
            <person name="Nordberg H.P."/>
            <person name="Cantor M.N."/>
            <person name="Hua S.X."/>
            <person name="Woyke T."/>
        </authorList>
    </citation>
    <scope>NUCLEOTIDE SEQUENCE [LARGE SCALE GENOMIC DNA]</scope>
    <source>
        <strain evidence="7 8">DSM 14336</strain>
    </source>
</reference>
<dbReference type="AlphaFoldDB" id="V9VUP8"/>
<organism evidence="7 8">
    <name type="scientific">Leisingera methylohalidivorans DSM 14336</name>
    <dbReference type="NCBI Taxonomy" id="999552"/>
    <lineage>
        <taxon>Bacteria</taxon>
        <taxon>Pseudomonadati</taxon>
        <taxon>Pseudomonadota</taxon>
        <taxon>Alphaproteobacteria</taxon>
        <taxon>Rhodobacterales</taxon>
        <taxon>Roseobacteraceae</taxon>
        <taxon>Leisingera</taxon>
    </lineage>
</organism>
<dbReference type="Pfam" id="PF01679">
    <property type="entry name" value="Pmp3"/>
    <property type="match status" value="1"/>
</dbReference>
<evidence type="ECO:0000256" key="5">
    <source>
        <dbReference type="ARBA" id="ARBA00023136"/>
    </source>
</evidence>
<comment type="subcellular location">
    <subcellularLocation>
        <location evidence="1">Membrane</location>
    </subcellularLocation>
</comment>
<evidence type="ECO:0000256" key="3">
    <source>
        <dbReference type="ARBA" id="ARBA00022692"/>
    </source>
</evidence>
<evidence type="ECO:0000313" key="8">
    <source>
        <dbReference type="Proteomes" id="UP000018780"/>
    </source>
</evidence>
<dbReference type="InterPro" id="IPR000612">
    <property type="entry name" value="PMP3"/>
</dbReference>
<proteinExistence type="inferred from homology"/>
<comment type="similarity">
    <text evidence="2">Belongs to the UPF0057 (PMP3) family.</text>
</comment>
<dbReference type="KEGG" id="lmd:METH_07760"/>
<gene>
    <name evidence="7" type="ORF">METH_07760</name>
</gene>
<sequence>MDLIRLIPPVIIPPLDVFTTFALRNHYLLYFLLSLFACMPGHCHAVYIAAKK</sequence>
<keyword evidence="8" id="KW-1185">Reference proteome</keyword>
<keyword evidence="3 6" id="KW-0812">Transmembrane</keyword>
<evidence type="ECO:0000313" key="7">
    <source>
        <dbReference type="EMBL" id="AHD00607.1"/>
    </source>
</evidence>
<dbReference type="Proteomes" id="UP000018780">
    <property type="component" value="Chromosome"/>
</dbReference>
<feature type="transmembrane region" description="Helical" evidence="6">
    <location>
        <begin position="27"/>
        <end position="50"/>
    </location>
</feature>
<evidence type="ECO:0000256" key="1">
    <source>
        <dbReference type="ARBA" id="ARBA00004370"/>
    </source>
</evidence>
<dbReference type="RefSeq" id="WP_024089825.1">
    <property type="nucleotide sequence ID" value="NC_023135.1"/>
</dbReference>
<name>V9VUP8_9RHOB</name>
<dbReference type="GO" id="GO:0016020">
    <property type="term" value="C:membrane"/>
    <property type="evidence" value="ECO:0007669"/>
    <property type="project" value="UniProtKB-SubCell"/>
</dbReference>
<keyword evidence="4 6" id="KW-1133">Transmembrane helix</keyword>